<name>A0A2S6NH25_RHOGL</name>
<dbReference type="AlphaFoldDB" id="A0A2S6NH25"/>
<reference evidence="1 2" key="1">
    <citation type="journal article" date="2018" name="Arch. Microbiol.">
        <title>New insights into the metabolic potential of the phototrophic purple bacterium Rhodopila globiformis DSM 161(T) from its draft genome sequence and evidence for a vanadium-dependent nitrogenase.</title>
        <authorList>
            <person name="Imhoff J.F."/>
            <person name="Rahn T."/>
            <person name="Kunzel S."/>
            <person name="Neulinger S.C."/>
        </authorList>
    </citation>
    <scope>NUCLEOTIDE SEQUENCE [LARGE SCALE GENOMIC DNA]</scope>
    <source>
        <strain evidence="1 2">DSM 161</strain>
    </source>
</reference>
<protein>
    <submittedName>
        <fullName evidence="1">Uncharacterized protein</fullName>
    </submittedName>
</protein>
<keyword evidence="2" id="KW-1185">Reference proteome</keyword>
<organism evidence="1 2">
    <name type="scientific">Rhodopila globiformis</name>
    <name type="common">Rhodopseudomonas globiformis</name>
    <dbReference type="NCBI Taxonomy" id="1071"/>
    <lineage>
        <taxon>Bacteria</taxon>
        <taxon>Pseudomonadati</taxon>
        <taxon>Pseudomonadota</taxon>
        <taxon>Alphaproteobacteria</taxon>
        <taxon>Acetobacterales</taxon>
        <taxon>Acetobacteraceae</taxon>
        <taxon>Rhodopila</taxon>
    </lineage>
</organism>
<evidence type="ECO:0000313" key="1">
    <source>
        <dbReference type="EMBL" id="PPQ33938.1"/>
    </source>
</evidence>
<dbReference type="RefSeq" id="WP_104519274.1">
    <property type="nucleotide sequence ID" value="NZ_NHRY01000135.1"/>
</dbReference>
<dbReference type="Proteomes" id="UP000239724">
    <property type="component" value="Unassembled WGS sequence"/>
</dbReference>
<proteinExistence type="predicted"/>
<comment type="caution">
    <text evidence="1">The sequence shown here is derived from an EMBL/GenBank/DDBJ whole genome shotgun (WGS) entry which is preliminary data.</text>
</comment>
<sequence>MEPAEPKAPAAEIATLFDELDDTAVVPVLFASDDALQADRDAICVRLQAAAEQALEQWLLAHQREPTQGRLEGYRLLALQRQGARGDPSFNACRESCRELIYHCNISIVDSQSSPTHLRFAAMVCRHLLLFISGKLQNSGLGEFCCAARPLRTQEAQ</sequence>
<accession>A0A2S6NH25</accession>
<dbReference type="EMBL" id="NHRY01000135">
    <property type="protein sequence ID" value="PPQ33938.1"/>
    <property type="molecule type" value="Genomic_DNA"/>
</dbReference>
<dbReference type="OrthoDB" id="7856057at2"/>
<evidence type="ECO:0000313" key="2">
    <source>
        <dbReference type="Proteomes" id="UP000239724"/>
    </source>
</evidence>
<gene>
    <name evidence="1" type="ORF">CCS01_12980</name>
</gene>